<keyword evidence="2" id="KW-0560">Oxidoreductase</keyword>
<dbReference type="InterPro" id="IPR036291">
    <property type="entry name" value="NAD(P)-bd_dom_sf"/>
</dbReference>
<comment type="similarity">
    <text evidence="1">Belongs to the NAD(P)-dependent epimerase/dehydratase family.</text>
</comment>
<dbReference type="PANTHER" id="PTHR43103">
    <property type="entry name" value="NUCLEOSIDE-DIPHOSPHATE-SUGAR EPIMERASE"/>
    <property type="match status" value="1"/>
</dbReference>
<gene>
    <name evidence="5" type="ORF">ACFQ1S_01715</name>
</gene>
<organism evidence="5 6">
    <name type="scientific">Kibdelosporangium lantanae</name>
    <dbReference type="NCBI Taxonomy" id="1497396"/>
    <lineage>
        <taxon>Bacteria</taxon>
        <taxon>Bacillati</taxon>
        <taxon>Actinomycetota</taxon>
        <taxon>Actinomycetes</taxon>
        <taxon>Pseudonocardiales</taxon>
        <taxon>Pseudonocardiaceae</taxon>
        <taxon>Kibdelosporangium</taxon>
    </lineage>
</organism>
<keyword evidence="6" id="KW-1185">Reference proteome</keyword>
<dbReference type="SUPFAM" id="SSF51735">
    <property type="entry name" value="NAD(P)-binding Rossmann-fold domains"/>
    <property type="match status" value="1"/>
</dbReference>
<name>A0ABW3M496_9PSEU</name>
<proteinExistence type="inferred from homology"/>
<reference evidence="6" key="1">
    <citation type="journal article" date="2019" name="Int. J. Syst. Evol. Microbiol.">
        <title>The Global Catalogue of Microorganisms (GCM) 10K type strain sequencing project: providing services to taxonomists for standard genome sequencing and annotation.</title>
        <authorList>
            <consortium name="The Broad Institute Genomics Platform"/>
            <consortium name="The Broad Institute Genome Sequencing Center for Infectious Disease"/>
            <person name="Wu L."/>
            <person name="Ma J."/>
        </authorList>
    </citation>
    <scope>NUCLEOTIDE SEQUENCE [LARGE SCALE GENOMIC DNA]</scope>
    <source>
        <strain evidence="6">JCM 31486</strain>
    </source>
</reference>
<evidence type="ECO:0000256" key="3">
    <source>
        <dbReference type="ARBA" id="ARBA00023027"/>
    </source>
</evidence>
<keyword evidence="3" id="KW-0520">NAD</keyword>
<sequence length="267" mass="28566">MKVLVTGAAGLLGREVASWLTSGGHVVVPHDRGEGDLADPHHVSSVVDGVDAVVHAAAIPDPVSAEESETFRNNVVSTYNVLEAAGRAGVARVVNVSSISALGIAWSRRDVSPVAVPVTEEHPYVGEDVYGLSKQVGETVALTASRRWGCSVVSLRFPFLGNEERLAYHLSRIHADPGVDRGGLWGWLDVRDAARAVSLALTASVRGHQVVHVTAPDTTALVPTMELVRTYHPGTVVERELGEFESVFSGRKAREVLGFEAHYGWRA</sequence>
<accession>A0ABW3M496</accession>
<dbReference type="Gene3D" id="3.40.50.720">
    <property type="entry name" value="NAD(P)-binding Rossmann-like Domain"/>
    <property type="match status" value="1"/>
</dbReference>
<dbReference type="Pfam" id="PF01370">
    <property type="entry name" value="Epimerase"/>
    <property type="match status" value="1"/>
</dbReference>
<evidence type="ECO:0000259" key="4">
    <source>
        <dbReference type="Pfam" id="PF01370"/>
    </source>
</evidence>
<comment type="caution">
    <text evidence="5">The sequence shown here is derived from an EMBL/GenBank/DDBJ whole genome shotgun (WGS) entry which is preliminary data.</text>
</comment>
<feature type="domain" description="NAD-dependent epimerase/dehydratase" evidence="4">
    <location>
        <begin position="3"/>
        <end position="207"/>
    </location>
</feature>
<dbReference type="PANTHER" id="PTHR43103:SF5">
    <property type="entry name" value="4-EPIMERASE, PUTATIVE (AFU_ORTHOLOGUE AFUA_7G00360)-RELATED"/>
    <property type="match status" value="1"/>
</dbReference>
<evidence type="ECO:0000256" key="2">
    <source>
        <dbReference type="ARBA" id="ARBA00023002"/>
    </source>
</evidence>
<evidence type="ECO:0000313" key="6">
    <source>
        <dbReference type="Proteomes" id="UP001597045"/>
    </source>
</evidence>
<dbReference type="InterPro" id="IPR001509">
    <property type="entry name" value="Epimerase_deHydtase"/>
</dbReference>
<dbReference type="CDD" id="cd08946">
    <property type="entry name" value="SDR_e"/>
    <property type="match status" value="1"/>
</dbReference>
<protein>
    <submittedName>
        <fullName evidence="5">NAD-dependent epimerase/dehydratase family protein</fullName>
    </submittedName>
</protein>
<dbReference type="EMBL" id="JBHTIS010000047">
    <property type="protein sequence ID" value="MFD1044399.1"/>
    <property type="molecule type" value="Genomic_DNA"/>
</dbReference>
<dbReference type="Proteomes" id="UP001597045">
    <property type="component" value="Unassembled WGS sequence"/>
</dbReference>
<evidence type="ECO:0000313" key="5">
    <source>
        <dbReference type="EMBL" id="MFD1044399.1"/>
    </source>
</evidence>
<evidence type="ECO:0000256" key="1">
    <source>
        <dbReference type="ARBA" id="ARBA00007637"/>
    </source>
</evidence>